<reference evidence="1 2" key="1">
    <citation type="submission" date="2020-05" db="EMBL/GenBank/DDBJ databases">
        <authorList>
            <person name="Whitworth D."/>
        </authorList>
    </citation>
    <scope>NUCLEOTIDE SEQUENCE [LARGE SCALE GENOMIC DNA]</scope>
    <source>
        <strain evidence="1 2">AM005</strain>
    </source>
</reference>
<evidence type="ECO:0000313" key="1">
    <source>
        <dbReference type="EMBL" id="NOJ81421.1"/>
    </source>
</evidence>
<keyword evidence="1" id="KW-0378">Hydrolase</keyword>
<keyword evidence="1" id="KW-0436">Ligase</keyword>
<organism evidence="1 2">
    <name type="scientific">Myxococcus xanthus</name>
    <dbReference type="NCBI Taxonomy" id="34"/>
    <lineage>
        <taxon>Bacteria</taxon>
        <taxon>Pseudomonadati</taxon>
        <taxon>Myxococcota</taxon>
        <taxon>Myxococcia</taxon>
        <taxon>Myxococcales</taxon>
        <taxon>Cystobacterineae</taxon>
        <taxon>Myxococcaceae</taxon>
        <taxon>Myxococcus</taxon>
    </lineage>
</organism>
<proteinExistence type="predicted"/>
<accession>A0A7Y4ILE1</accession>
<evidence type="ECO:0000313" key="2">
    <source>
        <dbReference type="Proteomes" id="UP000533080"/>
    </source>
</evidence>
<dbReference type="Gene3D" id="3.60.15.10">
    <property type="entry name" value="Ribonuclease Z/Hydroxyacylglutathione hydrolase-like"/>
    <property type="match status" value="1"/>
</dbReference>
<dbReference type="GO" id="GO:0004521">
    <property type="term" value="F:RNA endonuclease activity"/>
    <property type="evidence" value="ECO:0007669"/>
    <property type="project" value="TreeGrafter"/>
</dbReference>
<sequence>MVRLQPPGYLNGTLSAAPSAPLMTVTPQGLYCVPGGFHVDPWRPVDRALITHAHGDHARSGSHRYLGARAGKGLLHRRLGADATIDTLDYGERLRINGVTVSFHPAGHVLGSAQLRVEHGGETWVVSGDYKRAPDPTCAPFEVIPCHTFITEATFGLPIFRWEATEQVAEDILRWWDANRALGRAAVLFCYALGKAQRLLAELAKLTDRTVFIHGALHALLDAYRDAGVHMLPTQPVSQVEKGTSFAGALVLAPPSASSTTWMRRFGEHETGFASGWMRVRGNRRRRGFDRGFVLSDHADWPDLLRTVEDTRAERVLVTHGYAEPLAHYLHEQGVDAAPLATPFEGEAED</sequence>
<gene>
    <name evidence="1" type="ORF">HNV28_24330</name>
</gene>
<dbReference type="GO" id="GO:0004527">
    <property type="term" value="F:exonuclease activity"/>
    <property type="evidence" value="ECO:0007669"/>
    <property type="project" value="UniProtKB-KW"/>
</dbReference>
<dbReference type="NCBIfam" id="TIGR04122">
    <property type="entry name" value="Xnuc_lig_assoc"/>
    <property type="match status" value="1"/>
</dbReference>
<keyword evidence="1" id="KW-0269">Exonuclease</keyword>
<dbReference type="EC" id="3.1.-.-" evidence="1"/>
<protein>
    <submittedName>
        <fullName evidence="1">Ligase-associated DNA damage response exonuclease</fullName>
        <ecNumber evidence="1">3.1.-.-</ecNumber>
    </submittedName>
</protein>
<dbReference type="PANTHER" id="PTHR11203">
    <property type="entry name" value="CLEAVAGE AND POLYADENYLATION SPECIFICITY FACTOR FAMILY MEMBER"/>
    <property type="match status" value="1"/>
</dbReference>
<dbReference type="AlphaFoldDB" id="A0A7Y4ILE1"/>
<dbReference type="InterPro" id="IPR050698">
    <property type="entry name" value="MBL"/>
</dbReference>
<name>A0A7Y4ILE1_MYXXA</name>
<dbReference type="GO" id="GO:0016874">
    <property type="term" value="F:ligase activity"/>
    <property type="evidence" value="ECO:0007669"/>
    <property type="project" value="UniProtKB-KW"/>
</dbReference>
<keyword evidence="1" id="KW-0540">Nuclease</keyword>
<dbReference type="InterPro" id="IPR026360">
    <property type="entry name" value="Xnuc_lig_assoc"/>
</dbReference>
<dbReference type="PANTHER" id="PTHR11203:SF49">
    <property type="entry name" value="BLL1145 PROTEIN"/>
    <property type="match status" value="1"/>
</dbReference>
<dbReference type="SUPFAM" id="SSF56281">
    <property type="entry name" value="Metallo-hydrolase/oxidoreductase"/>
    <property type="match status" value="1"/>
</dbReference>
<dbReference type="Proteomes" id="UP000533080">
    <property type="component" value="Unassembled WGS sequence"/>
</dbReference>
<dbReference type="EMBL" id="JABFNT010000085">
    <property type="protein sequence ID" value="NOJ81421.1"/>
    <property type="molecule type" value="Genomic_DNA"/>
</dbReference>
<comment type="caution">
    <text evidence="1">The sequence shown here is derived from an EMBL/GenBank/DDBJ whole genome shotgun (WGS) entry which is preliminary data.</text>
</comment>
<dbReference type="InterPro" id="IPR036866">
    <property type="entry name" value="RibonucZ/Hydroxyglut_hydro"/>
</dbReference>